<comment type="caution">
    <text evidence="2">The sequence shown here is derived from an EMBL/GenBank/DDBJ whole genome shotgun (WGS) entry which is preliminary data.</text>
</comment>
<proteinExistence type="predicted"/>
<protein>
    <submittedName>
        <fullName evidence="2">DinB family protein</fullName>
    </submittedName>
</protein>
<dbReference type="InterPro" id="IPR034660">
    <property type="entry name" value="DinB/YfiT-like"/>
</dbReference>
<evidence type="ECO:0000259" key="1">
    <source>
        <dbReference type="Pfam" id="PF12867"/>
    </source>
</evidence>
<dbReference type="EMBL" id="JACXIY010000001">
    <property type="protein sequence ID" value="MBD2867199.1"/>
    <property type="molecule type" value="Genomic_DNA"/>
</dbReference>
<evidence type="ECO:0000313" key="3">
    <source>
        <dbReference type="Proteomes" id="UP000632125"/>
    </source>
</evidence>
<feature type="domain" description="DinB-like" evidence="1">
    <location>
        <begin position="33"/>
        <end position="164"/>
    </location>
</feature>
<reference evidence="2" key="1">
    <citation type="submission" date="2020-09" db="EMBL/GenBank/DDBJ databases">
        <title>A novel bacterium of genus Paenibacillus, isolated from South China Sea.</title>
        <authorList>
            <person name="Huang H."/>
            <person name="Mo K."/>
            <person name="Hu Y."/>
        </authorList>
    </citation>
    <scope>NUCLEOTIDE SEQUENCE</scope>
    <source>
        <strain evidence="2">IB182493</strain>
    </source>
</reference>
<dbReference type="Pfam" id="PF12867">
    <property type="entry name" value="DinB_2"/>
    <property type="match status" value="1"/>
</dbReference>
<name>A0A927H555_9BACL</name>
<accession>A0A927H555</accession>
<keyword evidence="3" id="KW-1185">Reference proteome</keyword>
<sequence>MYLRKPSEGEFVPANGIYIDAAPEGDPAALLLEQEREIVELYGKLDEEQSLFRYGVGKWSLKEALGHIMDTERIMSYRLLCAARGDATPLPRHADVFVDLTDFDSRPLAELIAEFRAVRASTVSLVRGLTGEELQRFGFVNDSPTTAAALAYFIIGHALHHLRIVRERYLPSM</sequence>
<organism evidence="2 3">
    <name type="scientific">Paenibacillus arenilitoris</name>
    <dbReference type="NCBI Taxonomy" id="2772299"/>
    <lineage>
        <taxon>Bacteria</taxon>
        <taxon>Bacillati</taxon>
        <taxon>Bacillota</taxon>
        <taxon>Bacilli</taxon>
        <taxon>Bacillales</taxon>
        <taxon>Paenibacillaceae</taxon>
        <taxon>Paenibacillus</taxon>
    </lineage>
</organism>
<dbReference type="Proteomes" id="UP000632125">
    <property type="component" value="Unassembled WGS sequence"/>
</dbReference>
<dbReference type="InterPro" id="IPR024775">
    <property type="entry name" value="DinB-like"/>
</dbReference>
<dbReference type="RefSeq" id="WP_190857548.1">
    <property type="nucleotide sequence ID" value="NZ_JACXIY010000001.1"/>
</dbReference>
<evidence type="ECO:0000313" key="2">
    <source>
        <dbReference type="EMBL" id="MBD2867199.1"/>
    </source>
</evidence>
<gene>
    <name evidence="2" type="ORF">IDH41_01320</name>
</gene>
<dbReference type="Gene3D" id="1.20.120.450">
    <property type="entry name" value="dinb family like domain"/>
    <property type="match status" value="1"/>
</dbReference>
<dbReference type="AlphaFoldDB" id="A0A927H555"/>
<dbReference type="SUPFAM" id="SSF109854">
    <property type="entry name" value="DinB/YfiT-like putative metalloenzymes"/>
    <property type="match status" value="1"/>
</dbReference>